<dbReference type="NCBIfam" id="TIGR00097">
    <property type="entry name" value="HMP-P_kinase"/>
    <property type="match status" value="1"/>
</dbReference>
<name>A0A9D1VRR9_9BACT</name>
<reference evidence="8" key="1">
    <citation type="journal article" date="2021" name="PeerJ">
        <title>Extensive microbial diversity within the chicken gut microbiome revealed by metagenomics and culture.</title>
        <authorList>
            <person name="Gilroy R."/>
            <person name="Ravi A."/>
            <person name="Getino M."/>
            <person name="Pursley I."/>
            <person name="Horton D.L."/>
            <person name="Alikhan N.F."/>
            <person name="Baker D."/>
            <person name="Gharbi K."/>
            <person name="Hall N."/>
            <person name="Watson M."/>
            <person name="Adriaenssens E.M."/>
            <person name="Foster-Nyarko E."/>
            <person name="Jarju S."/>
            <person name="Secka A."/>
            <person name="Antonio M."/>
            <person name="Oren A."/>
            <person name="Chaudhuri R.R."/>
            <person name="La Ragione R."/>
            <person name="Hildebrand F."/>
            <person name="Pallen M.J."/>
        </authorList>
    </citation>
    <scope>NUCLEOTIDE SEQUENCE</scope>
    <source>
        <strain evidence="8">ChiHjej12B11-16260</strain>
    </source>
</reference>
<dbReference type="EC" id="2.7.1.49" evidence="2"/>
<evidence type="ECO:0000256" key="4">
    <source>
        <dbReference type="ARBA" id="ARBA00022741"/>
    </source>
</evidence>
<evidence type="ECO:0000256" key="6">
    <source>
        <dbReference type="ARBA" id="ARBA00022840"/>
    </source>
</evidence>
<dbReference type="Gene3D" id="3.40.1190.20">
    <property type="match status" value="1"/>
</dbReference>
<evidence type="ECO:0000256" key="5">
    <source>
        <dbReference type="ARBA" id="ARBA00022777"/>
    </source>
</evidence>
<dbReference type="FunFam" id="3.40.1190.20:FF:000003">
    <property type="entry name" value="Phosphomethylpyrimidine kinase ThiD"/>
    <property type="match status" value="1"/>
</dbReference>
<dbReference type="InterPro" id="IPR029056">
    <property type="entry name" value="Ribokinase-like"/>
</dbReference>
<organism evidence="8 9">
    <name type="scientific">Candidatus Barnesiella excrementipullorum</name>
    <dbReference type="NCBI Taxonomy" id="2838479"/>
    <lineage>
        <taxon>Bacteria</taxon>
        <taxon>Pseudomonadati</taxon>
        <taxon>Bacteroidota</taxon>
        <taxon>Bacteroidia</taxon>
        <taxon>Bacteroidales</taxon>
        <taxon>Barnesiellaceae</taxon>
        <taxon>Barnesiella</taxon>
    </lineage>
</organism>
<evidence type="ECO:0000256" key="2">
    <source>
        <dbReference type="ARBA" id="ARBA00012135"/>
    </source>
</evidence>
<keyword evidence="4" id="KW-0547">Nucleotide-binding</keyword>
<dbReference type="GO" id="GO:0008972">
    <property type="term" value="F:phosphomethylpyrimidine kinase activity"/>
    <property type="evidence" value="ECO:0007669"/>
    <property type="project" value="InterPro"/>
</dbReference>
<evidence type="ECO:0000313" key="8">
    <source>
        <dbReference type="EMBL" id="HIX45390.1"/>
    </source>
</evidence>
<dbReference type="GO" id="GO:0008902">
    <property type="term" value="F:hydroxymethylpyrimidine kinase activity"/>
    <property type="evidence" value="ECO:0007669"/>
    <property type="project" value="UniProtKB-EC"/>
</dbReference>
<evidence type="ECO:0000256" key="3">
    <source>
        <dbReference type="ARBA" id="ARBA00022679"/>
    </source>
</evidence>
<dbReference type="GO" id="GO:0005829">
    <property type="term" value="C:cytosol"/>
    <property type="evidence" value="ECO:0007669"/>
    <property type="project" value="TreeGrafter"/>
</dbReference>
<reference evidence="8" key="2">
    <citation type="submission" date="2021-04" db="EMBL/GenBank/DDBJ databases">
        <authorList>
            <person name="Gilroy R."/>
        </authorList>
    </citation>
    <scope>NUCLEOTIDE SEQUENCE</scope>
    <source>
        <strain evidence="8">ChiHjej12B11-16260</strain>
    </source>
</reference>
<dbReference type="GO" id="GO:0005524">
    <property type="term" value="F:ATP binding"/>
    <property type="evidence" value="ECO:0007669"/>
    <property type="project" value="UniProtKB-KW"/>
</dbReference>
<protein>
    <recommendedName>
        <fullName evidence="2">hydroxymethylpyrimidine kinase</fullName>
        <ecNumber evidence="2">2.7.1.49</ecNumber>
    </recommendedName>
</protein>
<keyword evidence="6" id="KW-0067">ATP-binding</keyword>
<evidence type="ECO:0000259" key="7">
    <source>
        <dbReference type="Pfam" id="PF08543"/>
    </source>
</evidence>
<evidence type="ECO:0000256" key="1">
    <source>
        <dbReference type="ARBA" id="ARBA00004948"/>
    </source>
</evidence>
<dbReference type="PANTHER" id="PTHR20858">
    <property type="entry name" value="PHOSPHOMETHYLPYRIMIDINE KINASE"/>
    <property type="match status" value="1"/>
</dbReference>
<keyword evidence="3 8" id="KW-0808">Transferase</keyword>
<dbReference type="CDD" id="cd01169">
    <property type="entry name" value="HMPP_kinase"/>
    <property type="match status" value="1"/>
</dbReference>
<evidence type="ECO:0000313" key="9">
    <source>
        <dbReference type="Proteomes" id="UP000824246"/>
    </source>
</evidence>
<comment type="pathway">
    <text evidence="1">Cofactor biosynthesis; thiamine diphosphate biosynthesis.</text>
</comment>
<dbReference type="Pfam" id="PF08543">
    <property type="entry name" value="Phos_pyr_kin"/>
    <property type="match status" value="1"/>
</dbReference>
<dbReference type="PANTHER" id="PTHR20858:SF17">
    <property type="entry name" value="HYDROXYMETHYLPYRIMIDINE_PHOSPHOMETHYLPYRIMIDINE KINASE THI20-RELATED"/>
    <property type="match status" value="1"/>
</dbReference>
<dbReference type="EMBL" id="DXFB01000112">
    <property type="protein sequence ID" value="HIX45390.1"/>
    <property type="molecule type" value="Genomic_DNA"/>
</dbReference>
<proteinExistence type="predicted"/>
<gene>
    <name evidence="8" type="primary">thiD</name>
    <name evidence="8" type="ORF">H9982_04140</name>
</gene>
<sequence>MKRYPTTLVIAGSDSCGGAGIQADVKACAALGVYAATAITAVTAQNSVGVRGVYAVSPEMVRAQIDAVMEDLAVDSVKVGMLCNAAIADAVADALEHYPGIPVILDPVMVSTSRHKLLDDDAVDVVRRRLFPLATLVTPNCDEAAMLSGVTVASIEDMRVAARRLMKEGCHALLVKGGHLSGAQSVDVLFDASQRERFFEADFCHTPNTHGTGCTLSSAIAAYMARGNDLPTAVTAAKTYVTRAIEAGADVFAGHGHGALNHAFAPLPLAADIDM</sequence>
<keyword evidence="5 8" id="KW-0418">Kinase</keyword>
<dbReference type="GO" id="GO:0009228">
    <property type="term" value="P:thiamine biosynthetic process"/>
    <property type="evidence" value="ECO:0007669"/>
    <property type="project" value="InterPro"/>
</dbReference>
<comment type="caution">
    <text evidence="8">The sequence shown here is derived from an EMBL/GenBank/DDBJ whole genome shotgun (WGS) entry which is preliminary data.</text>
</comment>
<feature type="domain" description="Pyridoxamine kinase/Phosphomethylpyrimidine kinase" evidence="7">
    <location>
        <begin position="14"/>
        <end position="259"/>
    </location>
</feature>
<dbReference type="InterPro" id="IPR004399">
    <property type="entry name" value="HMP/HMP-P_kinase_dom"/>
</dbReference>
<accession>A0A9D1VRR9</accession>
<dbReference type="Proteomes" id="UP000824246">
    <property type="component" value="Unassembled WGS sequence"/>
</dbReference>
<dbReference type="SUPFAM" id="SSF53613">
    <property type="entry name" value="Ribokinase-like"/>
    <property type="match status" value="1"/>
</dbReference>
<dbReference type="InterPro" id="IPR013749">
    <property type="entry name" value="PM/HMP-P_kinase-1"/>
</dbReference>
<dbReference type="AlphaFoldDB" id="A0A9D1VRR9"/>